<dbReference type="InterPro" id="IPR055191">
    <property type="entry name" value="POL2_thumb"/>
</dbReference>
<dbReference type="GO" id="GO:0000166">
    <property type="term" value="F:nucleotide binding"/>
    <property type="evidence" value="ECO:0007669"/>
    <property type="project" value="InterPro"/>
</dbReference>
<evidence type="ECO:0000256" key="3">
    <source>
        <dbReference type="ARBA" id="ARBA00022485"/>
    </source>
</evidence>
<evidence type="ECO:0000256" key="12">
    <source>
        <dbReference type="ARBA" id="ARBA00023014"/>
    </source>
</evidence>
<dbReference type="WBParaSite" id="Pan_g21410.t1">
    <property type="protein sequence ID" value="Pan_g21410.t1"/>
    <property type="gene ID" value="Pan_g21410"/>
</dbReference>
<comment type="catalytic activity">
    <reaction evidence="15">
        <text>DNA(n) + a 2'-deoxyribonucleoside 5'-triphosphate = DNA(n+1) + diphosphate</text>
        <dbReference type="Rhea" id="RHEA:22508"/>
        <dbReference type="Rhea" id="RHEA-COMP:17339"/>
        <dbReference type="Rhea" id="RHEA-COMP:17340"/>
        <dbReference type="ChEBI" id="CHEBI:33019"/>
        <dbReference type="ChEBI" id="CHEBI:61560"/>
        <dbReference type="ChEBI" id="CHEBI:173112"/>
        <dbReference type="EC" id="2.7.7.7"/>
    </reaction>
</comment>
<evidence type="ECO:0000256" key="2">
    <source>
        <dbReference type="ARBA" id="ARBA00005755"/>
    </source>
</evidence>
<comment type="cofactor">
    <cofactor evidence="15">
        <name>[4Fe-4S] cluster</name>
        <dbReference type="ChEBI" id="CHEBI:49883"/>
    </cofactor>
</comment>
<dbReference type="Gene3D" id="1.10.132.60">
    <property type="entry name" value="DNA polymerase family B, C-terminal domain"/>
    <property type="match status" value="1"/>
</dbReference>
<comment type="similarity">
    <text evidence="2 15">Belongs to the DNA polymerase type-B family.</text>
</comment>
<comment type="function">
    <text evidence="15">DNA polymerase II participates in chromosomal DNA replication.</text>
</comment>
<dbReference type="InterPro" id="IPR006172">
    <property type="entry name" value="DNA-dir_DNA_pol_B"/>
</dbReference>
<evidence type="ECO:0000256" key="5">
    <source>
        <dbReference type="ARBA" id="ARBA00022695"/>
    </source>
</evidence>
<keyword evidence="14 15" id="KW-0539">Nucleus</keyword>
<dbReference type="PANTHER" id="PTHR10670">
    <property type="entry name" value="DNA POLYMERASE EPSILON CATALYTIC SUBUNIT A"/>
    <property type="match status" value="1"/>
</dbReference>
<feature type="compositionally biased region" description="Polar residues" evidence="16">
    <location>
        <begin position="1245"/>
        <end position="1254"/>
    </location>
</feature>
<dbReference type="GO" id="GO:0008310">
    <property type="term" value="F:single-stranded DNA 3'-5' DNA exonuclease activity"/>
    <property type="evidence" value="ECO:0007669"/>
    <property type="project" value="TreeGrafter"/>
</dbReference>
<evidence type="ECO:0000256" key="7">
    <source>
        <dbReference type="ARBA" id="ARBA00022723"/>
    </source>
</evidence>
<keyword evidence="9 15" id="KW-0862">Zinc</keyword>
<dbReference type="GO" id="GO:0006287">
    <property type="term" value="P:base-excision repair, gap-filling"/>
    <property type="evidence" value="ECO:0007669"/>
    <property type="project" value="TreeGrafter"/>
</dbReference>
<keyword evidence="13 15" id="KW-0238">DNA-binding</keyword>
<dbReference type="Pfam" id="PF23250">
    <property type="entry name" value="zf_DPOE_2"/>
    <property type="match status" value="1"/>
</dbReference>
<dbReference type="GO" id="GO:0006297">
    <property type="term" value="P:nucleotide-excision repair, DNA gap filling"/>
    <property type="evidence" value="ECO:0007669"/>
    <property type="project" value="TreeGrafter"/>
</dbReference>
<keyword evidence="10 15" id="KW-0239">DNA-directed DNA polymerase</keyword>
<dbReference type="InterPro" id="IPR013697">
    <property type="entry name" value="DNA_pol_e_suA_C"/>
</dbReference>
<keyword evidence="6 15" id="KW-0235">DNA replication</keyword>
<dbReference type="InterPro" id="IPR023211">
    <property type="entry name" value="DNA_pol_palm_dom_sf"/>
</dbReference>
<accession>A0A7E4VKY8</accession>
<evidence type="ECO:0000256" key="4">
    <source>
        <dbReference type="ARBA" id="ARBA00022679"/>
    </source>
</evidence>
<dbReference type="GO" id="GO:0003677">
    <property type="term" value="F:DNA binding"/>
    <property type="evidence" value="ECO:0007669"/>
    <property type="project" value="UniProtKB-KW"/>
</dbReference>
<evidence type="ECO:0000256" key="16">
    <source>
        <dbReference type="SAM" id="MobiDB-lite"/>
    </source>
</evidence>
<dbReference type="GO" id="GO:0008270">
    <property type="term" value="F:zinc ion binding"/>
    <property type="evidence" value="ECO:0007669"/>
    <property type="project" value="UniProtKB-KW"/>
</dbReference>
<dbReference type="FunFam" id="3.30.420.10:FF:000010">
    <property type="entry name" value="DNA polymerase epsilon catalytic subunit"/>
    <property type="match status" value="1"/>
</dbReference>
<keyword evidence="11 15" id="KW-0408">Iron</keyword>
<dbReference type="FunFam" id="1.10.132.60:FF:000002">
    <property type="entry name" value="DNA polymerase epsilon catalytic subunit"/>
    <property type="match status" value="1"/>
</dbReference>
<dbReference type="Pfam" id="PF22912">
    <property type="entry name" value="zf-DPOE"/>
    <property type="match status" value="1"/>
</dbReference>
<dbReference type="CDD" id="cd05535">
    <property type="entry name" value="POLBc_epsilon"/>
    <property type="match status" value="1"/>
</dbReference>
<feature type="region of interest" description="Disordered" evidence="16">
    <location>
        <begin position="1209"/>
        <end position="1255"/>
    </location>
</feature>
<dbReference type="InterPro" id="IPR036397">
    <property type="entry name" value="RNaseH_sf"/>
</dbReference>
<dbReference type="InterPro" id="IPR012337">
    <property type="entry name" value="RNaseH-like_sf"/>
</dbReference>
<dbReference type="SMART" id="SM00486">
    <property type="entry name" value="POLBc"/>
    <property type="match status" value="1"/>
</dbReference>
<dbReference type="PANTHER" id="PTHR10670:SF0">
    <property type="entry name" value="DNA POLYMERASE EPSILON CATALYTIC SUBUNIT A"/>
    <property type="match status" value="1"/>
</dbReference>
<name>A0A7E4VKY8_PANRE</name>
<dbReference type="GO" id="GO:0051539">
    <property type="term" value="F:4 iron, 4 sulfur cluster binding"/>
    <property type="evidence" value="ECO:0007669"/>
    <property type="project" value="UniProtKB-KW"/>
</dbReference>
<dbReference type="Pfam" id="PF22634">
    <property type="entry name" value="POL2_thumb"/>
    <property type="match status" value="1"/>
</dbReference>
<dbReference type="GO" id="GO:0008622">
    <property type="term" value="C:epsilon DNA polymerase complex"/>
    <property type="evidence" value="ECO:0007669"/>
    <property type="project" value="InterPro"/>
</dbReference>
<reference evidence="19" key="2">
    <citation type="submission" date="2020-10" db="UniProtKB">
        <authorList>
            <consortium name="WormBaseParasite"/>
        </authorList>
    </citation>
    <scope>IDENTIFICATION</scope>
</reference>
<dbReference type="GO" id="GO:0006272">
    <property type="term" value="P:leading strand elongation"/>
    <property type="evidence" value="ECO:0007669"/>
    <property type="project" value="TreeGrafter"/>
</dbReference>
<evidence type="ECO:0000313" key="18">
    <source>
        <dbReference type="Proteomes" id="UP000492821"/>
    </source>
</evidence>
<dbReference type="SMART" id="SM01159">
    <property type="entry name" value="DUF1744"/>
    <property type="match status" value="1"/>
</dbReference>
<dbReference type="Pfam" id="PF08490">
    <property type="entry name" value="DUF1744"/>
    <property type="match status" value="1"/>
</dbReference>
<feature type="region of interest" description="Disordered" evidence="16">
    <location>
        <begin position="1164"/>
        <end position="1189"/>
    </location>
</feature>
<reference evidence="18" key="1">
    <citation type="journal article" date="2013" name="Genetics">
        <title>The draft genome and transcriptome of Panagrellus redivivus are shaped by the harsh demands of a free-living lifestyle.</title>
        <authorList>
            <person name="Srinivasan J."/>
            <person name="Dillman A.R."/>
            <person name="Macchietto M.G."/>
            <person name="Heikkinen L."/>
            <person name="Lakso M."/>
            <person name="Fracchia K.M."/>
            <person name="Antoshechkin I."/>
            <person name="Mortazavi A."/>
            <person name="Wong G."/>
            <person name="Sternberg P.W."/>
        </authorList>
    </citation>
    <scope>NUCLEOTIDE SEQUENCE [LARGE SCALE GENOMIC DNA]</scope>
    <source>
        <strain evidence="18">MT8872</strain>
    </source>
</reference>
<evidence type="ECO:0000256" key="6">
    <source>
        <dbReference type="ARBA" id="ARBA00022705"/>
    </source>
</evidence>
<protein>
    <recommendedName>
        <fullName evidence="15">DNA polymerase epsilon catalytic subunit</fullName>
        <ecNumber evidence="15">2.7.7.7</ecNumber>
    </recommendedName>
</protein>
<dbReference type="Pfam" id="PF03104">
    <property type="entry name" value="DNA_pol_B_exo1"/>
    <property type="match status" value="1"/>
</dbReference>
<dbReference type="GO" id="GO:0000278">
    <property type="term" value="P:mitotic cell cycle"/>
    <property type="evidence" value="ECO:0007669"/>
    <property type="project" value="TreeGrafter"/>
</dbReference>
<dbReference type="Gene3D" id="3.30.342.10">
    <property type="entry name" value="DNA Polymerase, chain B, domain 1"/>
    <property type="match status" value="1"/>
</dbReference>
<dbReference type="InterPro" id="IPR042087">
    <property type="entry name" value="DNA_pol_B_thumb"/>
</dbReference>
<dbReference type="InterPro" id="IPR006133">
    <property type="entry name" value="DNA-dir_DNA_pol_B_exonuc"/>
</dbReference>
<dbReference type="InterPro" id="IPR043502">
    <property type="entry name" value="DNA/RNA_pol_sf"/>
</dbReference>
<feature type="domain" description="DNA polymerase epsilon catalytic subunit A C-terminal" evidence="17">
    <location>
        <begin position="1524"/>
        <end position="1931"/>
    </location>
</feature>
<evidence type="ECO:0000259" key="17">
    <source>
        <dbReference type="SMART" id="SM01159"/>
    </source>
</evidence>
<dbReference type="Gene3D" id="3.30.420.10">
    <property type="entry name" value="Ribonuclease H-like superfamily/Ribonuclease H"/>
    <property type="match status" value="1"/>
</dbReference>
<proteinExistence type="inferred from homology"/>
<keyword evidence="5 15" id="KW-0548">Nucleotidyltransferase</keyword>
<dbReference type="FunFam" id="3.90.1600.10:FF:000006">
    <property type="entry name" value="DNA polymerase epsilon catalytic subunit"/>
    <property type="match status" value="1"/>
</dbReference>
<dbReference type="SUPFAM" id="SSF56672">
    <property type="entry name" value="DNA/RNA polymerases"/>
    <property type="match status" value="1"/>
</dbReference>
<keyword evidence="3 15" id="KW-0004">4Fe-4S</keyword>
<dbReference type="EC" id="2.7.7.7" evidence="15"/>
<keyword evidence="12 15" id="KW-0411">Iron-sulfur</keyword>
<organism evidence="18 19">
    <name type="scientific">Panagrellus redivivus</name>
    <name type="common">Microworm</name>
    <dbReference type="NCBI Taxonomy" id="6233"/>
    <lineage>
        <taxon>Eukaryota</taxon>
        <taxon>Metazoa</taxon>
        <taxon>Ecdysozoa</taxon>
        <taxon>Nematoda</taxon>
        <taxon>Chromadorea</taxon>
        <taxon>Rhabditida</taxon>
        <taxon>Tylenchina</taxon>
        <taxon>Panagrolaimomorpha</taxon>
        <taxon>Panagrolaimoidea</taxon>
        <taxon>Panagrolaimidae</taxon>
        <taxon>Panagrellus</taxon>
    </lineage>
</organism>
<dbReference type="Proteomes" id="UP000492821">
    <property type="component" value="Unassembled WGS sequence"/>
</dbReference>
<dbReference type="GO" id="GO:0003887">
    <property type="term" value="F:DNA-directed DNA polymerase activity"/>
    <property type="evidence" value="ECO:0007669"/>
    <property type="project" value="UniProtKB-KW"/>
</dbReference>
<evidence type="ECO:0000256" key="14">
    <source>
        <dbReference type="ARBA" id="ARBA00023242"/>
    </source>
</evidence>
<dbReference type="SUPFAM" id="SSF53098">
    <property type="entry name" value="Ribonuclease H-like"/>
    <property type="match status" value="1"/>
</dbReference>
<dbReference type="CDD" id="cd05779">
    <property type="entry name" value="DNA_polB_epsilon_exo"/>
    <property type="match status" value="1"/>
</dbReference>
<dbReference type="Gene3D" id="3.90.1600.10">
    <property type="entry name" value="Palm domain of DNA polymerase"/>
    <property type="match status" value="1"/>
</dbReference>
<dbReference type="InterPro" id="IPR029703">
    <property type="entry name" value="POL2"/>
</dbReference>
<keyword evidence="8 15" id="KW-0863">Zinc-finger</keyword>
<evidence type="ECO:0000256" key="11">
    <source>
        <dbReference type="ARBA" id="ARBA00023004"/>
    </source>
</evidence>
<evidence type="ECO:0000256" key="8">
    <source>
        <dbReference type="ARBA" id="ARBA00022771"/>
    </source>
</evidence>
<sequence length="2230" mass="253425">MAEEVEKDDLVVVEKGSSNFDQRLAACRTRDLIDSKYGYVKYTDAEPVNAWLVNVQPSEAYDSQNKTFYAAADFYFLGENGNRLKISYPFRPYLYLGTTHGYELQVAAFLSRKYPLTQIEVVEKENLDLKNHLSGLKSKFVFISFASTVEHAAFKKDMFPQIRKNQENLKSATAYTAMLAQHLGSDKPNANGAAGTEAFEHIIDIREYDLPYHMRVAIDERIFVGLWYTVVGHDPQTLRPSIKVNKDLLDPPDPVVCAFDIETTKAPLKFPDSSIDSIMMISYMIDGEGFLIINREIVSEDITDFEYTPKPEFKGEFRVFNEKDEKALIRKFFDHLLKVKPHIMVTYNGDFFDWPFVEARAKEHGINMEAEIGFVKDAQDEYKHINSVHMDAFRWVKRDSYLPVGSQNLKATTKAKLRFDPCEVDPEEMVDMAKHQPQTLASYSVSDAVSTYYLYMKYVHPFIFALCTIIPLGPDDVLRKGSGTLCEALLMVEAFHKSIIFPNKQIADTHKMAKNGHLIESETYVGGHVEALESGVFRADIPCRFRVDPEAIEMLQSEVAETLKHTLKAEMGVDLDTLEDFDEVVNKVVADLEVLRENPMRHENPKIYHLDVGAMYPNIILTNRLQPPAIVKEEDCMACVYNTPDAVCRRQMDWVWRGELIPANRHEYVALMQQLEQERFGKPPRPFHTLPKEERLAIEKKRVQDYCRKVYSKVHVTKVEQRTSIICERENGFYVNTVRAFRDRRYDYKAMLKKAKNALSAAPPDDITAIKSGQARVVLFESLQLAHKCILNSFYGYVMRKGSRWFSMEMAGIVCHTGANIITAARELVERIGRPLELDTDGIWCLLPESFPEDYSIKLNNGKSVKVSYPGAMLNAIVKDKFTNDQYHTLKEDGTYEISSENSIFFEVDGPYLAMILPASKEEGKKLKKRYAVFNYDGSLAELKGFEVKRRGELNIIKEFQKDVFKAFLGGTNLQEAYECVAKVADNWLDILFSKGADLRDEELFDLISENRSMSRKLEDYGSQKSTSITTAKRLAAFLGPEMTKDAGLACRYIISRMPTGAPVTERALPLAIFKTHQEKAAEWLTRWTKSDVKPDNINIRELLDWPYYIERLGSCIQKIVTIPAALQGISNPVPRVAHPDWLERLRRQKIESANQPKITDLFKKLAPPGGACPSTPKSTRSTPGRKRPMPAVFVEDLRDNEILEVDEAGNPIKRQRAGSMSQDMDGLPATPSRLGGLSQRRKQLTASQATPKSAQAAEVAAAPEIPRKTWKQHGFNEWLSYMKKKWARMRDDRRQQKRNALKNAASQNVMSTMLSSNTSNLDQLVAYNRHRMANEFWHLLQVSETRIPGVFDVFALVDGCLKRFSLDVPRLIYINDIHERPSGRRVQKILPKMQTCHNLYEYEIEEAKFVSMMNGFKAALCAGNITGIYETKMPLMFKVFTQVGITCKVSSLSSSQNLKISQLERIVGSDTPIIDGSQLQSVFFYEFRRDTRYFIALIAPSVRQGWIFVVNSAKVPIKATGPVWKAVYDKFMREDESILLPEGCDEVELHVRQTTHIADVAKELRNIVKTVKPATALPVIMAVQASTPTEKLLEMLPSLKEFPIVKVHAVEPANIMNVLDWANEMVKRVIQLCFNAFIHLENCWTISNYVGIPICNIPADFLSLALDIFYARTLRNHNHLLWASPSVNPDFGGKEISDLRLYSDWDDVSFSNHYDRVINTETFESRYCVAELDLGAVAVTALIQNVRIIEAEGACEFVAFDNTAPQATGVDKQIVNGLRPTASLTSYDEGAAVSSALKHLRTVFQELIKDIHYNQTELADLLVVHMYRWMCDPRSLMYNPAIATSVNMLMRKLCLLLSAEINRLGGSVVHCSFNKLVVSTGRNDTNQAKLFTASLCDSIANHPIFASLQLTPIHLWNACIWIDPNNYAAIGFHEFTEVTATQQTVAEERVDYTFSMVAELPEQCQKAFFQVVTGYLLTIARYARERAAELASVEDAVENDQLTVYCQDVLSKELSPKLFQITDKLVLHRNALNKEYRKVHDKDANDEFDVPLEFVKALCKVLSPDKALLDSVESLRSQLIQMLRTSAPTSALEWHPPATVIVLENLFCGKCNRCISLDLCAPFQDAKSFFKCPRCDDPIEHTQIEELLIERLSKMVVAYTLQDRRCTKCRQLSVRFLSRHCECSHAYEQIVPKPEFIRSLTALAEVSERLGMKAVSDSIKWQLECQEAC</sequence>
<comment type="subcellular location">
    <subcellularLocation>
        <location evidence="1 15">Nucleus</location>
    </subcellularLocation>
</comment>
<dbReference type="GO" id="GO:0045004">
    <property type="term" value="P:DNA replication proofreading"/>
    <property type="evidence" value="ECO:0007669"/>
    <property type="project" value="TreeGrafter"/>
</dbReference>
<keyword evidence="4 15" id="KW-0808">Transferase</keyword>
<keyword evidence="18" id="KW-1185">Reference proteome</keyword>
<evidence type="ECO:0000256" key="9">
    <source>
        <dbReference type="ARBA" id="ARBA00022833"/>
    </source>
</evidence>
<dbReference type="InterPro" id="IPR054475">
    <property type="entry name" value="Znf-DPOE"/>
</dbReference>
<evidence type="ECO:0000313" key="19">
    <source>
        <dbReference type="WBParaSite" id="Pan_g21410.t1"/>
    </source>
</evidence>
<evidence type="ECO:0000256" key="10">
    <source>
        <dbReference type="ARBA" id="ARBA00022932"/>
    </source>
</evidence>
<evidence type="ECO:0000256" key="15">
    <source>
        <dbReference type="RuleBase" id="RU365029"/>
    </source>
</evidence>
<keyword evidence="7 15" id="KW-0479">Metal-binding</keyword>
<evidence type="ECO:0000256" key="1">
    <source>
        <dbReference type="ARBA" id="ARBA00004123"/>
    </source>
</evidence>
<evidence type="ECO:0000256" key="13">
    <source>
        <dbReference type="ARBA" id="ARBA00023125"/>
    </source>
</evidence>